<dbReference type="GO" id="GO:0006956">
    <property type="term" value="P:complement activation"/>
    <property type="evidence" value="ECO:0007669"/>
    <property type="project" value="InterPro"/>
</dbReference>
<feature type="binding site" evidence="12">
    <location>
        <position position="151"/>
    </location>
    <ligand>
        <name>Ca(2+)</name>
        <dbReference type="ChEBI" id="CHEBI:29108"/>
        <label>2</label>
    </ligand>
</feature>
<dbReference type="GO" id="GO:0030246">
    <property type="term" value="F:carbohydrate binding"/>
    <property type="evidence" value="ECO:0007669"/>
    <property type="project" value="UniProtKB-KW"/>
</dbReference>
<dbReference type="GO" id="GO:0006508">
    <property type="term" value="P:proteolysis"/>
    <property type="evidence" value="ECO:0007669"/>
    <property type="project" value="UniProtKB-KW"/>
</dbReference>
<dbReference type="PIRSF" id="PIRSF001155">
    <property type="entry name" value="C1r_C1s_MASP"/>
    <property type="match status" value="1"/>
</dbReference>
<dbReference type="InterPro" id="IPR033116">
    <property type="entry name" value="TRYPSIN_SER"/>
</dbReference>
<feature type="binding site" evidence="12">
    <location>
        <position position="134"/>
    </location>
    <ligand>
        <name>Ca(2+)</name>
        <dbReference type="ChEBI" id="CHEBI:29108"/>
        <label>1</label>
    </ligand>
</feature>
<dbReference type="SUPFAM" id="SSF50494">
    <property type="entry name" value="Trypsin-like serine proteases"/>
    <property type="match status" value="1"/>
</dbReference>
<dbReference type="InterPro" id="IPR001254">
    <property type="entry name" value="Trypsin_dom"/>
</dbReference>
<feature type="chain" id="PRO_5004308116" evidence="16">
    <location>
        <begin position="26"/>
        <end position="752"/>
    </location>
</feature>
<feature type="binding site" evidence="12">
    <location>
        <position position="259"/>
    </location>
    <ligand>
        <name>Ca(2+)</name>
        <dbReference type="ChEBI" id="CHEBI:29108"/>
        <label>3</label>
    </ligand>
</feature>
<dbReference type="PROSITE" id="PS00135">
    <property type="entry name" value="TRYPSIN_SER"/>
    <property type="match status" value="1"/>
</dbReference>
<proteinExistence type="predicted"/>
<dbReference type="PANTHER" id="PTHR24255:SF38">
    <property type="entry name" value="MANNAN-BINDING LECTIN SERINE PROTEASE 1-LIKE"/>
    <property type="match status" value="1"/>
</dbReference>
<evidence type="ECO:0000256" key="12">
    <source>
        <dbReference type="PIRSR" id="PIRSR001155-4"/>
    </source>
</evidence>
<dbReference type="InterPro" id="IPR024175">
    <property type="entry name" value="Pept_S1A_C1r/C1S/mannan-bd"/>
</dbReference>
<feature type="binding site" evidence="12">
    <location>
        <position position="308"/>
    </location>
    <ligand>
        <name>Ca(2+)</name>
        <dbReference type="ChEBI" id="CHEBI:29108"/>
        <label>3</label>
    </ligand>
</feature>
<keyword evidence="12" id="KW-0479">Metal-binding</keyword>
<feature type="disulfide bond" evidence="10">
    <location>
        <begin position="653"/>
        <end position="680"/>
    </location>
</feature>
<dbReference type="Gene3D" id="2.60.120.290">
    <property type="entry name" value="Spermadhesin, CUB domain"/>
    <property type="match status" value="2"/>
</dbReference>
<feature type="domain" description="CUB" evidence="17">
    <location>
        <begin position="28"/>
        <end position="150"/>
    </location>
</feature>
<keyword evidence="4 16" id="KW-0732">Signal</keyword>
<dbReference type="SUPFAM" id="SSF49854">
    <property type="entry name" value="Spermadhesin, CUB domain"/>
    <property type="match status" value="2"/>
</dbReference>
<keyword evidence="1" id="KW-0245">EGF-like domain</keyword>
<dbReference type="PROSITE" id="PS01180">
    <property type="entry name" value="CUB"/>
    <property type="match status" value="2"/>
</dbReference>
<dbReference type="PANTHER" id="PTHR24255">
    <property type="entry name" value="COMPLEMENT COMPONENT 1, S SUBCOMPONENT-RELATED"/>
    <property type="match status" value="1"/>
</dbReference>
<feature type="disulfide bond" evidence="10 13">
    <location>
        <begin position="266"/>
        <end position="283"/>
    </location>
</feature>
<dbReference type="FunFam" id="2.10.25.10:FF:000059">
    <property type="entry name" value="Mannan-binding lectin serine protease 1"/>
    <property type="match status" value="1"/>
</dbReference>
<reference evidence="20" key="1">
    <citation type="journal article" date="2003" name="J. Immunol.">
        <title>Origin of mannose-binding lectin-associated serine protease (MASP)-1 and MASP-3 involved in the lectin complement pathway traced back to the invertebrate, amphioxus.</title>
        <authorList>
            <person name="Endo Y."/>
            <person name="Nonaka M."/>
            <person name="Saiga H."/>
            <person name="Kakinuma Y."/>
            <person name="Matsushita A."/>
            <person name="Takahashi M."/>
            <person name="Matsushita M."/>
            <person name="Fujita T."/>
        </authorList>
    </citation>
    <scope>NUCLEOTIDE SEQUENCE</scope>
</reference>
<sequence>MLCITRMILSIALSLVLLYIHNIEAAPSVKNLTGSFGSFSTPNFPAVYEDNLDLEWDIKVRAGYQIKIQFTTFDLEDSYEPLEGACIYDYVKIIEGNKTLAKFCGNNNYDAPHDNQWITTQSDEAKVIFVSDYSNEYITPKGFQAHYIESDINECERMKLEQDSTREGWDELVFCNHYCHNVPGSYYCSCRIGFTLHANKHTCYASFCENQIITNETGGVITSPEYPQPYAKLSDCSWIIRFRVGMSVNLIFDNQFDIEEHFEERCAYDWLKISSGGTVNDYCGKSAPGNGLLMPMNDREVKLELHTDLSVEKTGFSVRYSANRIRCLQMIKNPENGQVTFNHDRSYHEFEDIATFSCVRGYKLSGNTQLHCQNDGTWNHLVPTCQIKSCGVPTKLQAVPNSHIEDYDLSKTTYLEILTVKCNEWYEMTSGYSQWICEDSKQWEKHGGSVPGTIIDIPVCKPICGIKGAEDNPLLAQQISDGDPVKKHEWPWLTLLNFGSEPNIVSQVICGGSIISPHYILTAAHCLYNTEYEGNVRYPNATHAWLGVHNRLEDRNIAKSQVINAKVESIVLHPQYFKESPWDFDFGLIRVSEEIKMSNKTRLVCLPQTPNEFDMVDDGAEGEVAGWGLYTTVSGSSYKLYQAQFPIVSTQRCEDAFIELSRQLNKTLNKGLRITERMFCAGFEAGDSHTTCEGDSGSPLVMKNTGTEKYYVMGMVSYAAADTCGKSKSYTVYAKLTQTVVEWIMEKTNNLE</sequence>
<protein>
    <submittedName>
        <fullName evidence="20">Mannose-binding lectin-associated serine protease</fullName>
    </submittedName>
</protein>
<gene>
    <name evidence="20" type="primary">MASPb</name>
</gene>
<organism evidence="20">
    <name type="scientific">Halocynthia roretzi</name>
    <name type="common">Sea squirt</name>
    <name type="synonym">Cynthia roretzi</name>
    <dbReference type="NCBI Taxonomy" id="7729"/>
    <lineage>
        <taxon>Eukaryota</taxon>
        <taxon>Metazoa</taxon>
        <taxon>Chordata</taxon>
        <taxon>Tunicata</taxon>
        <taxon>Ascidiacea</taxon>
        <taxon>Stolidobranchia</taxon>
        <taxon>Pyuridae</taxon>
        <taxon>Halocynthia</taxon>
    </lineage>
</organism>
<feature type="domain" description="Sushi" evidence="19">
    <location>
        <begin position="325"/>
        <end position="387"/>
    </location>
</feature>
<dbReference type="Pfam" id="PF00089">
    <property type="entry name" value="Trypsin"/>
    <property type="match status" value="1"/>
</dbReference>
<comment type="caution">
    <text evidence="14">Lacks conserved residue(s) required for the propagation of feature annotation.</text>
</comment>
<feature type="binding site" evidence="12">
    <location>
        <position position="132"/>
    </location>
    <ligand>
        <name>Ca(2+)</name>
        <dbReference type="ChEBI" id="CHEBI:29108"/>
        <label>1</label>
    </ligand>
</feature>
<dbReference type="SUPFAM" id="SSF57535">
    <property type="entry name" value="Complement control module/SCR domain"/>
    <property type="match status" value="2"/>
</dbReference>
<feature type="domain" description="Peptidase S1" evidence="18">
    <location>
        <begin position="479"/>
        <end position="749"/>
    </location>
</feature>
<keyword evidence="7 10" id="KW-1015">Disulfide bond</keyword>
<evidence type="ECO:0000256" key="4">
    <source>
        <dbReference type="ARBA" id="ARBA00022729"/>
    </source>
</evidence>
<dbReference type="GO" id="GO:0005615">
    <property type="term" value="C:extracellular space"/>
    <property type="evidence" value="ECO:0007669"/>
    <property type="project" value="TreeGrafter"/>
</dbReference>
<dbReference type="Gene3D" id="2.40.10.10">
    <property type="entry name" value="Trypsin-like serine proteases"/>
    <property type="match status" value="1"/>
</dbReference>
<dbReference type="SMART" id="SM00020">
    <property type="entry name" value="Tryp_SPc"/>
    <property type="match status" value="1"/>
</dbReference>
<feature type="binding site" evidence="12">
    <location>
        <position position="154"/>
    </location>
    <ligand>
        <name>Ca(2+)</name>
        <dbReference type="ChEBI" id="CHEBI:29108"/>
        <label>2</label>
    </ligand>
</feature>
<feature type="modified residue" description="(3R)-3-hydroxyasparagine" evidence="11">
    <location>
        <position position="181"/>
    </location>
</feature>
<evidence type="ECO:0000256" key="8">
    <source>
        <dbReference type="ARBA" id="ARBA00023278"/>
    </source>
</evidence>
<dbReference type="PROSITE" id="PS00134">
    <property type="entry name" value="TRYPSIN_HIS"/>
    <property type="match status" value="1"/>
</dbReference>
<dbReference type="SMART" id="SM00042">
    <property type="entry name" value="CUB"/>
    <property type="match status" value="2"/>
</dbReference>
<feature type="disulfide bond" evidence="10 14">
    <location>
        <begin position="358"/>
        <end position="385"/>
    </location>
</feature>
<keyword evidence="3 15" id="KW-0645">Protease</keyword>
<evidence type="ECO:0000256" key="16">
    <source>
        <dbReference type="SAM" id="SignalP"/>
    </source>
</evidence>
<evidence type="ECO:0000256" key="3">
    <source>
        <dbReference type="ARBA" id="ARBA00022670"/>
    </source>
</evidence>
<keyword evidence="8 11" id="KW-0379">Hydroxylation</keyword>
<keyword evidence="5 15" id="KW-0378">Hydrolase</keyword>
<name>Q8IAD7_HALRO</name>
<dbReference type="Pfam" id="PF00084">
    <property type="entry name" value="Sushi"/>
    <property type="match status" value="1"/>
</dbReference>
<dbReference type="FunFam" id="2.40.10.10:FF:000068">
    <property type="entry name" value="transmembrane protease serine 2"/>
    <property type="match status" value="1"/>
</dbReference>
<dbReference type="InterPro" id="IPR000436">
    <property type="entry name" value="Sushi_SCR_CCP_dom"/>
</dbReference>
<feature type="disulfide bond" evidence="10">
    <location>
        <begin position="692"/>
        <end position="724"/>
    </location>
</feature>
<dbReference type="SMART" id="SM00032">
    <property type="entry name" value="CCP"/>
    <property type="match status" value="2"/>
</dbReference>
<accession>Q8IAD7</accession>
<dbReference type="GO" id="GO:0004252">
    <property type="term" value="F:serine-type endopeptidase activity"/>
    <property type="evidence" value="ECO:0007669"/>
    <property type="project" value="InterPro"/>
</dbReference>
<dbReference type="Gene3D" id="2.10.70.10">
    <property type="entry name" value="Complement Module, domain 1"/>
    <property type="match status" value="2"/>
</dbReference>
<dbReference type="PROSITE" id="PS50923">
    <property type="entry name" value="SUSHI"/>
    <property type="match status" value="2"/>
</dbReference>
<evidence type="ECO:0000256" key="5">
    <source>
        <dbReference type="ARBA" id="ARBA00022801"/>
    </source>
</evidence>
<dbReference type="Pfam" id="PF00431">
    <property type="entry name" value="CUB"/>
    <property type="match status" value="2"/>
</dbReference>
<dbReference type="EMBL" id="AB078886">
    <property type="protein sequence ID" value="BAC41342.1"/>
    <property type="molecule type" value="Genomic_DNA"/>
</dbReference>
<feature type="disulfide bond" evidence="10">
    <location>
        <begin position="208"/>
        <end position="236"/>
    </location>
</feature>
<dbReference type="InterPro" id="IPR000859">
    <property type="entry name" value="CUB_dom"/>
</dbReference>
<feature type="disulfide bond" evidence="10">
    <location>
        <begin position="190"/>
        <end position="203"/>
    </location>
</feature>
<evidence type="ECO:0000256" key="7">
    <source>
        <dbReference type="ARBA" id="ARBA00023157"/>
    </source>
</evidence>
<dbReference type="InterPro" id="IPR035914">
    <property type="entry name" value="Sperma_CUB_dom_sf"/>
</dbReference>
<feature type="binding site" evidence="12">
    <location>
        <position position="89"/>
    </location>
    <ligand>
        <name>Ca(2+)</name>
        <dbReference type="ChEBI" id="CHEBI:29108"/>
        <label>1</label>
    </ligand>
</feature>
<dbReference type="InterPro" id="IPR018114">
    <property type="entry name" value="TRYPSIN_HIS"/>
</dbReference>
<evidence type="ECO:0000259" key="19">
    <source>
        <dbReference type="PROSITE" id="PS50923"/>
    </source>
</evidence>
<feature type="disulfide bond" description="Interchain (between heavy and light chains)" evidence="10">
    <location>
        <begin position="464"/>
        <end position="605"/>
    </location>
</feature>
<feature type="domain" description="CUB" evidence="17">
    <location>
        <begin position="208"/>
        <end position="323"/>
    </location>
</feature>
<dbReference type="PROSITE" id="PS50240">
    <property type="entry name" value="TRYPSIN_DOM"/>
    <property type="match status" value="1"/>
</dbReference>
<feature type="signal peptide" evidence="16">
    <location>
        <begin position="1"/>
        <end position="25"/>
    </location>
</feature>
<dbReference type="Gene3D" id="2.10.25.10">
    <property type="entry name" value="Laminin"/>
    <property type="match status" value="1"/>
</dbReference>
<dbReference type="InterPro" id="IPR001881">
    <property type="entry name" value="EGF-like_Ca-bd_dom"/>
</dbReference>
<dbReference type="InterPro" id="IPR043504">
    <property type="entry name" value="Peptidase_S1_PA_chymotrypsin"/>
</dbReference>
<feature type="disulfide bond" evidence="10">
    <location>
        <begin position="155"/>
        <end position="179"/>
    </location>
</feature>
<evidence type="ECO:0000259" key="17">
    <source>
        <dbReference type="PROSITE" id="PS01180"/>
    </source>
</evidence>
<evidence type="ECO:0000256" key="10">
    <source>
        <dbReference type="PIRSR" id="PIRSR001155-2"/>
    </source>
</evidence>
<keyword evidence="20" id="KW-0430">Lectin</keyword>
<feature type="disulfide bond" evidence="10">
    <location>
        <begin position="86"/>
        <end position="104"/>
    </location>
</feature>
<feature type="disulfide bond" evidence="10">
    <location>
        <begin position="175"/>
        <end position="188"/>
    </location>
</feature>
<dbReference type="CDD" id="cd00054">
    <property type="entry name" value="EGF_CA"/>
    <property type="match status" value="1"/>
</dbReference>
<feature type="binding site" evidence="12">
    <location>
        <position position="269"/>
    </location>
    <ligand>
        <name>Ca(2+)</name>
        <dbReference type="ChEBI" id="CHEBI:29108"/>
        <label>3</label>
    </ligand>
</feature>
<dbReference type="SUPFAM" id="SSF57196">
    <property type="entry name" value="EGF/Laminin"/>
    <property type="match status" value="1"/>
</dbReference>
<evidence type="ECO:0000259" key="18">
    <source>
        <dbReference type="PROSITE" id="PS50240"/>
    </source>
</evidence>
<dbReference type="InterPro" id="IPR035976">
    <property type="entry name" value="Sushi/SCR/CCP_sf"/>
</dbReference>
<evidence type="ECO:0000256" key="11">
    <source>
        <dbReference type="PIRSR" id="PIRSR001155-3"/>
    </source>
</evidence>
<feature type="disulfide bond" evidence="10">
    <location>
        <begin position="422"/>
        <end position="460"/>
    </location>
</feature>
<evidence type="ECO:0000256" key="9">
    <source>
        <dbReference type="PIRSR" id="PIRSR001155-1"/>
    </source>
</evidence>
<keyword evidence="12" id="KW-0106">Calcium</keyword>
<keyword evidence="2 14" id="KW-0768">Sushi</keyword>
<evidence type="ECO:0000313" key="20">
    <source>
        <dbReference type="EMBL" id="BAC41342.1"/>
    </source>
</evidence>
<feature type="disulfide bond" evidence="10">
    <location>
        <begin position="327"/>
        <end position="372"/>
    </location>
</feature>
<dbReference type="SMART" id="SM00179">
    <property type="entry name" value="EGF_CA"/>
    <property type="match status" value="1"/>
</dbReference>
<evidence type="ECO:0000256" key="2">
    <source>
        <dbReference type="ARBA" id="ARBA00022659"/>
    </source>
</evidence>
<evidence type="ECO:0000256" key="13">
    <source>
        <dbReference type="PROSITE-ProRule" id="PRU00059"/>
    </source>
</evidence>
<dbReference type="CDD" id="cd00033">
    <property type="entry name" value="CCP"/>
    <property type="match status" value="1"/>
</dbReference>
<feature type="active site" description="Charge relay system" evidence="9">
    <location>
        <position position="585"/>
    </location>
</feature>
<dbReference type="InterPro" id="IPR009003">
    <property type="entry name" value="Peptidase_S1_PA"/>
</dbReference>
<feature type="binding site" evidence="12">
    <location>
        <position position="310"/>
    </location>
    <ligand>
        <name>Ca(2+)</name>
        <dbReference type="ChEBI" id="CHEBI:29108"/>
        <label>3</label>
    </ligand>
</feature>
<feature type="active site" description="Charge relay system" evidence="9">
    <location>
        <position position="696"/>
    </location>
</feature>
<dbReference type="CDD" id="cd00190">
    <property type="entry name" value="Tryp_SPc"/>
    <property type="match status" value="1"/>
</dbReference>
<feature type="binding site" evidence="12">
    <location>
        <position position="181"/>
    </location>
    <ligand>
        <name>Ca(2+)</name>
        <dbReference type="ChEBI" id="CHEBI:29108"/>
        <label>2</label>
    </ligand>
</feature>
<dbReference type="InterPro" id="IPR001314">
    <property type="entry name" value="Peptidase_S1A"/>
</dbReference>
<dbReference type="AlphaFoldDB" id="Q8IAD7"/>
<feature type="active site" description="Charge relay system" evidence="9">
    <location>
        <position position="525"/>
    </location>
</feature>
<dbReference type="CDD" id="cd00041">
    <property type="entry name" value="CUB"/>
    <property type="match status" value="2"/>
</dbReference>
<feature type="domain" description="Sushi" evidence="19">
    <location>
        <begin position="388"/>
        <end position="462"/>
    </location>
</feature>
<keyword evidence="6 15" id="KW-0720">Serine protease</keyword>
<evidence type="ECO:0000256" key="14">
    <source>
        <dbReference type="PROSITE-ProRule" id="PRU00302"/>
    </source>
</evidence>
<evidence type="ECO:0000256" key="1">
    <source>
        <dbReference type="ARBA" id="ARBA00022536"/>
    </source>
</evidence>
<evidence type="ECO:0000256" key="6">
    <source>
        <dbReference type="ARBA" id="ARBA00022825"/>
    </source>
</evidence>
<feature type="binding site" evidence="12">
    <location>
        <position position="76"/>
    </location>
    <ligand>
        <name>Ca(2+)</name>
        <dbReference type="ChEBI" id="CHEBI:29108"/>
        <label>1</label>
    </ligand>
</feature>
<feature type="disulfide bond" evidence="10">
    <location>
        <begin position="390"/>
        <end position="437"/>
    </location>
</feature>
<dbReference type="GO" id="GO:0005509">
    <property type="term" value="F:calcium ion binding"/>
    <property type="evidence" value="ECO:0007669"/>
    <property type="project" value="InterPro"/>
</dbReference>
<dbReference type="PRINTS" id="PR00722">
    <property type="entry name" value="CHYMOTRYPSIN"/>
</dbReference>
<evidence type="ECO:0000256" key="15">
    <source>
        <dbReference type="RuleBase" id="RU363034"/>
    </source>
</evidence>
<comment type="PTM">
    <text evidence="11">The iron and 2-oxoglutarate dependent 3-hydroxylation of aspartate and asparagine is (R) stereospecific within EGF domains.</text>
</comment>